<dbReference type="InterPro" id="IPR027417">
    <property type="entry name" value="P-loop_NTPase"/>
</dbReference>
<keyword evidence="2" id="KW-1185">Reference proteome</keyword>
<dbReference type="InterPro" id="IPR008868">
    <property type="entry name" value="TniB"/>
</dbReference>
<dbReference type="Pfam" id="PF05621">
    <property type="entry name" value="TniB"/>
    <property type="match status" value="1"/>
</dbReference>
<protein>
    <recommendedName>
        <fullName evidence="3">AAA family ATPase</fullName>
    </recommendedName>
</protein>
<dbReference type="Gene3D" id="3.40.50.300">
    <property type="entry name" value="P-loop containing nucleotide triphosphate hydrolases"/>
    <property type="match status" value="1"/>
</dbReference>
<comment type="caution">
    <text evidence="1">The sequence shown here is derived from an EMBL/GenBank/DDBJ whole genome shotgun (WGS) entry which is preliminary data.</text>
</comment>
<gene>
    <name evidence="1" type="ORF">GCM10016455_22950</name>
</gene>
<name>A0ABQ3J269_9RHOB</name>
<dbReference type="SUPFAM" id="SSF52540">
    <property type="entry name" value="P-loop containing nucleoside triphosphate hydrolases"/>
    <property type="match status" value="1"/>
</dbReference>
<accession>A0ABQ3J269</accession>
<evidence type="ECO:0008006" key="3">
    <source>
        <dbReference type="Google" id="ProtNLM"/>
    </source>
</evidence>
<organism evidence="1 2">
    <name type="scientific">Aliiroseovarius zhejiangensis</name>
    <dbReference type="NCBI Taxonomy" id="1632025"/>
    <lineage>
        <taxon>Bacteria</taxon>
        <taxon>Pseudomonadati</taxon>
        <taxon>Pseudomonadota</taxon>
        <taxon>Alphaproteobacteria</taxon>
        <taxon>Rhodobacterales</taxon>
        <taxon>Paracoccaceae</taxon>
        <taxon>Aliiroseovarius</taxon>
    </lineage>
</organism>
<evidence type="ECO:0000313" key="2">
    <source>
        <dbReference type="Proteomes" id="UP000609802"/>
    </source>
</evidence>
<dbReference type="EMBL" id="BNCH01000005">
    <property type="protein sequence ID" value="GHF01417.1"/>
    <property type="molecule type" value="Genomic_DNA"/>
</dbReference>
<proteinExistence type="predicted"/>
<dbReference type="RefSeq" id="WP_229836764.1">
    <property type="nucleotide sequence ID" value="NZ_BNCH01000005.1"/>
</dbReference>
<dbReference type="Proteomes" id="UP000609802">
    <property type="component" value="Unassembled WGS sequence"/>
</dbReference>
<sequence length="333" mass="37571">MMTPAQQKAFDIGQKIMALQRRFVTHARYRELEAKFDALLYHRRAGIELGQHHEAHGIAVIGRSGSGKSTAIRRLFSRHSDLQLLADGVVRADVVSLTVPSPATLKHVGHSCLQALGYPIRRDRTSGIIWELVQNHLRQRQTMFLHLDEAQDFYSSRFRSEMQDVVNTLKSIMQNRIWPVGIILSGMPGLMDLFDLDTQLARRIEPIHFAPVSYTSDGKSIRSVVEQYAHAGCLGVEAIILQAETVRRLIHAASDEFGLVIEIIIGAIEEALVAERKTLGLRDFASAFRRRTGCIDGLNPFLSEDFLAINAGKLLSSLEREDRNWRRKREEPA</sequence>
<evidence type="ECO:0000313" key="1">
    <source>
        <dbReference type="EMBL" id="GHF01417.1"/>
    </source>
</evidence>
<reference evidence="2" key="1">
    <citation type="journal article" date="2019" name="Int. J. Syst. Evol. Microbiol.">
        <title>The Global Catalogue of Microorganisms (GCM) 10K type strain sequencing project: providing services to taxonomists for standard genome sequencing and annotation.</title>
        <authorList>
            <consortium name="The Broad Institute Genomics Platform"/>
            <consortium name="The Broad Institute Genome Sequencing Center for Infectious Disease"/>
            <person name="Wu L."/>
            <person name="Ma J."/>
        </authorList>
    </citation>
    <scope>NUCLEOTIDE SEQUENCE [LARGE SCALE GENOMIC DNA]</scope>
    <source>
        <strain evidence="2">KCTC 42443</strain>
    </source>
</reference>